<dbReference type="RefSeq" id="WP_342020812.1">
    <property type="nucleotide sequence ID" value="NZ_JBBYAK010000001.1"/>
</dbReference>
<evidence type="ECO:0000313" key="1">
    <source>
        <dbReference type="EMBL" id="MEL3959083.1"/>
    </source>
</evidence>
<organism evidence="1 2">
    <name type="scientific">Caldifermentibacillus hisashii</name>
    <dbReference type="NCBI Taxonomy" id="996558"/>
    <lineage>
        <taxon>Bacteria</taxon>
        <taxon>Bacillati</taxon>
        <taxon>Bacillota</taxon>
        <taxon>Bacilli</taxon>
        <taxon>Bacillales</taxon>
        <taxon>Bacillaceae</taxon>
        <taxon>Caldifermentibacillus</taxon>
    </lineage>
</organism>
<keyword evidence="2" id="KW-1185">Reference proteome</keyword>
<reference evidence="1 2" key="1">
    <citation type="submission" date="2024-03" db="EMBL/GenBank/DDBJ databases">
        <title>Bacilli Hybrid Assemblies.</title>
        <authorList>
            <person name="Kovac J."/>
        </authorList>
    </citation>
    <scope>NUCLEOTIDE SEQUENCE [LARGE SCALE GENOMIC DNA]</scope>
    <source>
        <strain evidence="1 2">FSL M8-0022</strain>
    </source>
</reference>
<comment type="caution">
    <text evidence="1">The sequence shown here is derived from an EMBL/GenBank/DDBJ whole genome shotgun (WGS) entry which is preliminary data.</text>
</comment>
<dbReference type="EMBL" id="JBBYAK010000001">
    <property type="protein sequence ID" value="MEL3959083.1"/>
    <property type="molecule type" value="Genomic_DNA"/>
</dbReference>
<evidence type="ECO:0000313" key="2">
    <source>
        <dbReference type="Proteomes" id="UP001459714"/>
    </source>
</evidence>
<accession>A0ABU9K1R1</accession>
<protein>
    <submittedName>
        <fullName evidence="1">Uncharacterized protein</fullName>
    </submittedName>
</protein>
<name>A0ABU9K1R1_9BACI</name>
<sequence length="51" mass="6182">MRNAQIWRREPISSPFLVEKRPNLATRAILVIILMRKMLYFSDEGRSRHHF</sequence>
<proteinExistence type="predicted"/>
<dbReference type="Proteomes" id="UP001459714">
    <property type="component" value="Unassembled WGS sequence"/>
</dbReference>
<gene>
    <name evidence="1" type="ORF">NST17_18165</name>
</gene>